<dbReference type="AlphaFoldDB" id="A0A2N6VMD2"/>
<comment type="caution">
    <text evidence="2">The sequence shown here is derived from an EMBL/GenBank/DDBJ whole genome shotgun (WGS) entry which is preliminary data.</text>
</comment>
<feature type="domain" description="THUMP-like" evidence="1">
    <location>
        <begin position="330"/>
        <end position="401"/>
    </location>
</feature>
<dbReference type="Proteomes" id="UP000235598">
    <property type="component" value="Unassembled WGS sequence"/>
</dbReference>
<dbReference type="GO" id="GO:0008168">
    <property type="term" value="F:methyltransferase activity"/>
    <property type="evidence" value="ECO:0007669"/>
    <property type="project" value="UniProtKB-KW"/>
</dbReference>
<organism evidence="2 3">
    <name type="scientific">Brevibacterium paucivorans</name>
    <dbReference type="NCBI Taxonomy" id="170994"/>
    <lineage>
        <taxon>Bacteria</taxon>
        <taxon>Bacillati</taxon>
        <taxon>Actinomycetota</taxon>
        <taxon>Actinomycetes</taxon>
        <taxon>Micrococcales</taxon>
        <taxon>Brevibacteriaceae</taxon>
        <taxon>Brevibacterium</taxon>
    </lineage>
</organism>
<dbReference type="Pfam" id="PF18096">
    <property type="entry name" value="Thump_like"/>
    <property type="match status" value="1"/>
</dbReference>
<proteinExistence type="predicted"/>
<dbReference type="EMBL" id="PNHK01000003">
    <property type="protein sequence ID" value="PMD05247.1"/>
    <property type="molecule type" value="Genomic_DNA"/>
</dbReference>
<dbReference type="InterPro" id="IPR029063">
    <property type="entry name" value="SAM-dependent_MTases_sf"/>
</dbReference>
<accession>A0A2N6VMD2</accession>
<dbReference type="OrthoDB" id="9810570at2"/>
<evidence type="ECO:0000259" key="1">
    <source>
        <dbReference type="Pfam" id="PF18096"/>
    </source>
</evidence>
<evidence type="ECO:0000313" key="3">
    <source>
        <dbReference type="Proteomes" id="UP000235598"/>
    </source>
</evidence>
<keyword evidence="2" id="KW-0808">Transferase</keyword>
<evidence type="ECO:0000313" key="2">
    <source>
        <dbReference type="EMBL" id="PMD05247.1"/>
    </source>
</evidence>
<sequence length="404" mass="43304">MDPSTLKQLLDVSALKILDSLDYDRSRELQLNKQLRAQGLSPELTAAILTQAQLRIEAEDKFGPFASHMLFTRDGLAQATRLPVAAHHAARMRQAGVSSVVDLGCGVGADALAFAGTDVQVRAVEIDEVTAAIAAFNMREFPTAEVVHGAAEDQDLAGFDALWCDPARRSGSHRDGQARRLSDPESFSPSLSWVVEKAAEVRAAGVKMGPALDHALVPDGWEAQWVSHNGDVVEVALYAGDACQRAGRSALLMGDEPGTLTVHESEVPTEDEPGVGELGEFLFEPDGALVRAGLVTALCGPLDARRISSKIAYLTGDSLATGIAQRAVSQYRIVDVLPAGIKALRQALKARDIGKVIIKKRGMDIVPEKVRRQLKLTQGSESATLVFTRVGEKHVVLLTQPVTQ</sequence>
<dbReference type="GO" id="GO:0032259">
    <property type="term" value="P:methylation"/>
    <property type="evidence" value="ECO:0007669"/>
    <property type="project" value="UniProtKB-KW"/>
</dbReference>
<keyword evidence="2" id="KW-0489">Methyltransferase</keyword>
<reference evidence="2 3" key="1">
    <citation type="submission" date="2017-09" db="EMBL/GenBank/DDBJ databases">
        <title>Bacterial strain isolated from the female urinary microbiota.</title>
        <authorList>
            <person name="Thomas-White K."/>
            <person name="Kumar N."/>
            <person name="Forster S."/>
            <person name="Putonti C."/>
            <person name="Lawley T."/>
            <person name="Wolfe A.J."/>
        </authorList>
    </citation>
    <scope>NUCLEOTIDE SEQUENCE [LARGE SCALE GENOMIC DNA]</scope>
    <source>
        <strain evidence="2 3">UMB1301</strain>
    </source>
</reference>
<gene>
    <name evidence="2" type="ORF">CJ199_09215</name>
</gene>
<name>A0A2N6VMD2_9MICO</name>
<dbReference type="Gene3D" id="3.40.50.150">
    <property type="entry name" value="Vaccinia Virus protein VP39"/>
    <property type="match status" value="1"/>
</dbReference>
<protein>
    <submittedName>
        <fullName evidence="2">SAM-dependent methyltransferase</fullName>
    </submittedName>
</protein>
<dbReference type="CDD" id="cd02440">
    <property type="entry name" value="AdoMet_MTases"/>
    <property type="match status" value="1"/>
</dbReference>
<dbReference type="SUPFAM" id="SSF53335">
    <property type="entry name" value="S-adenosyl-L-methionine-dependent methyltransferases"/>
    <property type="match status" value="1"/>
</dbReference>
<dbReference type="InterPro" id="IPR041497">
    <property type="entry name" value="Thump-like"/>
</dbReference>